<dbReference type="RefSeq" id="WP_136818764.1">
    <property type="nucleotide sequence ID" value="NZ_BMJX01000001.1"/>
</dbReference>
<dbReference type="Pfam" id="PF22422">
    <property type="entry name" value="MGH1-like_GH"/>
    <property type="match status" value="1"/>
</dbReference>
<dbReference type="InterPro" id="IPR005194">
    <property type="entry name" value="Glyco_hydro_65_C"/>
</dbReference>
<feature type="domain" description="Glycoside hydrolase family 65 C-terminal" evidence="2">
    <location>
        <begin position="441"/>
        <end position="497"/>
    </location>
</feature>
<reference evidence="4 5" key="1">
    <citation type="submission" date="2019-04" db="EMBL/GenBank/DDBJ databases">
        <title>Sphingobacterium olei sp. nov., isolated from oil-contaminated soil.</title>
        <authorList>
            <person name="Liu B."/>
        </authorList>
    </citation>
    <scope>NUCLEOTIDE SEQUENCE [LARGE SCALE GENOMIC DNA]</scope>
    <source>
        <strain evidence="4 5">Y3L14</strain>
    </source>
</reference>
<dbReference type="InterPro" id="IPR012341">
    <property type="entry name" value="6hp_glycosidase-like_sf"/>
</dbReference>
<dbReference type="OrthoDB" id="231241at2"/>
<dbReference type="Pfam" id="PF03633">
    <property type="entry name" value="Glyco_hydro_65C"/>
    <property type="match status" value="1"/>
</dbReference>
<dbReference type="Proteomes" id="UP000309872">
    <property type="component" value="Unassembled WGS sequence"/>
</dbReference>
<sequence>MKRRVSVLLLLFPCLAIAQVDLNTKLEQYVTKFNSQDNEAVINLIDNKRSGEWLKTNIPLFDCPDEDIEEIYYFRWWSFRKHIKTTPEGTIVTEFIEPVKHAGKFNSISCALGHHLYEGRWLRNNDFLKEYIDFWLYKADEGQSKPRFHQFSSWLPDALLAYHKVSNNTAYLSSRIKDLDLDYEKWEEERQLPNGLFWQHDVKDGMEESVSGSRRDKNMRPTINSYMYANAKALAEIAEIVGHTDLKAKYELKVRELKPKVIDSLWDKEDKFFKTKLPDGSLHGAREAIGFIPWYFHIPADKKQYAEAWNQVSDTAGFNAPWGLTTAERREPTFRTRGSGHSCEWDGALWPFATSQTLRGMANLLADYKHHGKVGKTDFYREVQKYAKSHVLDGKPYIGEYQDESTGEWLKGDHPRSKFYNHSTFVDVVIQDLIGLKPQVENTLEIKPLIPSGKWPYFALTDLAYHGKDVSIYWDEDGKRYDKGKGLTVYVDGNKVAHTKKLKNIKIKLN</sequence>
<keyword evidence="4" id="KW-0378">Hydrolase</keyword>
<comment type="caution">
    <text evidence="4">The sequence shown here is derived from an EMBL/GenBank/DDBJ whole genome shotgun (WGS) entry which is preliminary data.</text>
</comment>
<dbReference type="GO" id="GO:0016787">
    <property type="term" value="F:hydrolase activity"/>
    <property type="evidence" value="ECO:0007669"/>
    <property type="project" value="UniProtKB-KW"/>
</dbReference>
<dbReference type="GO" id="GO:0005975">
    <property type="term" value="P:carbohydrate metabolic process"/>
    <property type="evidence" value="ECO:0007669"/>
    <property type="project" value="InterPro"/>
</dbReference>
<evidence type="ECO:0000313" key="4">
    <source>
        <dbReference type="EMBL" id="TJY67897.1"/>
    </source>
</evidence>
<dbReference type="InterPro" id="IPR008928">
    <property type="entry name" value="6-hairpin_glycosidase_sf"/>
</dbReference>
<evidence type="ECO:0000313" key="5">
    <source>
        <dbReference type="Proteomes" id="UP000309872"/>
    </source>
</evidence>
<feature type="domain" description="Mannosylglycerate hydrolase MGH1-like glycoside hydrolase" evidence="3">
    <location>
        <begin position="105"/>
        <end position="423"/>
    </location>
</feature>
<evidence type="ECO:0000259" key="2">
    <source>
        <dbReference type="Pfam" id="PF03633"/>
    </source>
</evidence>
<feature type="signal peptide" evidence="1">
    <location>
        <begin position="1"/>
        <end position="18"/>
    </location>
</feature>
<keyword evidence="1" id="KW-0732">Signal</keyword>
<feature type="chain" id="PRO_5020361230" evidence="1">
    <location>
        <begin position="19"/>
        <end position="510"/>
    </location>
</feature>
<keyword evidence="5" id="KW-1185">Reference proteome</keyword>
<dbReference type="AlphaFoldDB" id="A0A4U0H7S9"/>
<dbReference type="Gene3D" id="1.50.10.10">
    <property type="match status" value="1"/>
</dbReference>
<dbReference type="InterPro" id="IPR054491">
    <property type="entry name" value="MGH1-like_GH"/>
</dbReference>
<proteinExistence type="predicted"/>
<dbReference type="SUPFAM" id="SSF48208">
    <property type="entry name" value="Six-hairpin glycosidases"/>
    <property type="match status" value="1"/>
</dbReference>
<evidence type="ECO:0000259" key="3">
    <source>
        <dbReference type="Pfam" id="PF22422"/>
    </source>
</evidence>
<evidence type="ECO:0000256" key="1">
    <source>
        <dbReference type="SAM" id="SignalP"/>
    </source>
</evidence>
<gene>
    <name evidence="4" type="ORF">FAZ19_01130</name>
</gene>
<name>A0A4U0H7S9_9SPHI</name>
<protein>
    <submittedName>
        <fullName evidence="4">Glycoside hydrolase</fullName>
    </submittedName>
</protein>
<accession>A0A4U0H7S9</accession>
<organism evidence="4 5">
    <name type="scientific">Sphingobacterium alkalisoli</name>
    <dbReference type="NCBI Taxonomy" id="1874115"/>
    <lineage>
        <taxon>Bacteria</taxon>
        <taxon>Pseudomonadati</taxon>
        <taxon>Bacteroidota</taxon>
        <taxon>Sphingobacteriia</taxon>
        <taxon>Sphingobacteriales</taxon>
        <taxon>Sphingobacteriaceae</taxon>
        <taxon>Sphingobacterium</taxon>
    </lineage>
</organism>
<dbReference type="EMBL" id="SUKA01000001">
    <property type="protein sequence ID" value="TJY67897.1"/>
    <property type="molecule type" value="Genomic_DNA"/>
</dbReference>